<gene>
    <name evidence="2" type="ORF">VNI00_012461</name>
</gene>
<dbReference type="AlphaFoldDB" id="A0AAW0C5N2"/>
<dbReference type="SUPFAM" id="SSF52317">
    <property type="entry name" value="Class I glutamine amidotransferase-like"/>
    <property type="match status" value="1"/>
</dbReference>
<dbReference type="PANTHER" id="PTHR43130:SF15">
    <property type="entry name" value="THIJ_PFPI FAMILY PROTEIN (AFU_ORTHOLOGUE AFUA_5G14240)"/>
    <property type="match status" value="1"/>
</dbReference>
<dbReference type="Pfam" id="PF01965">
    <property type="entry name" value="DJ-1_PfpI"/>
    <property type="match status" value="1"/>
</dbReference>
<dbReference type="EMBL" id="JAYKXP010000058">
    <property type="protein sequence ID" value="KAK7034030.1"/>
    <property type="molecule type" value="Genomic_DNA"/>
</dbReference>
<accession>A0AAW0C5N2</accession>
<dbReference type="InterPro" id="IPR052158">
    <property type="entry name" value="INH-QAR"/>
</dbReference>
<reference evidence="2 3" key="1">
    <citation type="submission" date="2024-01" db="EMBL/GenBank/DDBJ databases">
        <title>A draft genome for a cacao thread blight-causing isolate of Paramarasmius palmivorus.</title>
        <authorList>
            <person name="Baruah I.K."/>
            <person name="Bukari Y."/>
            <person name="Amoako-Attah I."/>
            <person name="Meinhardt L.W."/>
            <person name="Bailey B.A."/>
            <person name="Cohen S.P."/>
        </authorList>
    </citation>
    <scope>NUCLEOTIDE SEQUENCE [LARGE SCALE GENOMIC DNA]</scope>
    <source>
        <strain evidence="2 3">GH-12</strain>
    </source>
</reference>
<proteinExistence type="predicted"/>
<organism evidence="2 3">
    <name type="scientific">Paramarasmius palmivorus</name>
    <dbReference type="NCBI Taxonomy" id="297713"/>
    <lineage>
        <taxon>Eukaryota</taxon>
        <taxon>Fungi</taxon>
        <taxon>Dikarya</taxon>
        <taxon>Basidiomycota</taxon>
        <taxon>Agaricomycotina</taxon>
        <taxon>Agaricomycetes</taxon>
        <taxon>Agaricomycetidae</taxon>
        <taxon>Agaricales</taxon>
        <taxon>Marasmiineae</taxon>
        <taxon>Marasmiaceae</taxon>
        <taxon>Paramarasmius</taxon>
    </lineage>
</organism>
<evidence type="ECO:0000259" key="1">
    <source>
        <dbReference type="Pfam" id="PF01965"/>
    </source>
</evidence>
<evidence type="ECO:0000313" key="2">
    <source>
        <dbReference type="EMBL" id="KAK7034030.1"/>
    </source>
</evidence>
<feature type="domain" description="DJ-1/PfpI" evidence="1">
    <location>
        <begin position="52"/>
        <end position="195"/>
    </location>
</feature>
<dbReference type="Gene3D" id="3.40.50.880">
    <property type="match status" value="1"/>
</dbReference>
<protein>
    <recommendedName>
        <fullName evidence="1">DJ-1/PfpI domain-containing protein</fullName>
    </recommendedName>
</protein>
<dbReference type="InterPro" id="IPR029062">
    <property type="entry name" value="Class_I_gatase-like"/>
</dbReference>
<evidence type="ECO:0000313" key="3">
    <source>
        <dbReference type="Proteomes" id="UP001383192"/>
    </source>
</evidence>
<dbReference type="CDD" id="cd03139">
    <property type="entry name" value="GATase1_PfpI_2"/>
    <property type="match status" value="1"/>
</dbReference>
<comment type="caution">
    <text evidence="2">The sequence shown here is derived from an EMBL/GenBank/DDBJ whole genome shotgun (WGS) entry which is preliminary data.</text>
</comment>
<dbReference type="InterPro" id="IPR002818">
    <property type="entry name" value="DJ-1/PfpI"/>
</dbReference>
<sequence>MSSEQTVYRLAVCLYPDVAALDYQGPIEMLGGFSTELQARFGHYYKTRPSCAINVEFLSHTKEPVKPVAGPGLVPTLTYKEAMETDIDIILIPGGANSDPKALDPSLLEFLKKRGPLAKHILAVCTGSWVLAGSGLLNGKRATTNKAVFRLVVEATKDLNITWVPKARWVVSDDKHIWTASGVTSGMDLANAFLEYFVGEKFAEQVRGLIELRAAKDSSDDEYATYYGLA</sequence>
<dbReference type="Proteomes" id="UP001383192">
    <property type="component" value="Unassembled WGS sequence"/>
</dbReference>
<name>A0AAW0C5N2_9AGAR</name>
<keyword evidence="3" id="KW-1185">Reference proteome</keyword>
<dbReference type="PANTHER" id="PTHR43130">
    <property type="entry name" value="ARAC-FAMILY TRANSCRIPTIONAL REGULATOR"/>
    <property type="match status" value="1"/>
</dbReference>